<dbReference type="PANTHER" id="PTHR12532:SF0">
    <property type="entry name" value="TRANSLATIONAL ACTIVATOR OF CYTOCHROME C OXIDASE 1"/>
    <property type="match status" value="1"/>
</dbReference>
<comment type="subcellular location">
    <subcellularLocation>
        <location evidence="1">Mitochondrion</location>
    </subcellularLocation>
</comment>
<evidence type="ECO:0000313" key="6">
    <source>
        <dbReference type="Proteomes" id="UP000275772"/>
    </source>
</evidence>
<dbReference type="InterPro" id="IPR048300">
    <property type="entry name" value="TACO1_YebC-like_2nd/3rd_dom"/>
</dbReference>
<dbReference type="InterPro" id="IPR049083">
    <property type="entry name" value="TACO1_YebC_N"/>
</dbReference>
<evidence type="ECO:0000256" key="2">
    <source>
        <dbReference type="ARBA" id="ARBA00008724"/>
    </source>
</evidence>
<dbReference type="InterPro" id="IPR002876">
    <property type="entry name" value="Transcrip_reg_TACO1-like"/>
</dbReference>
<reference evidence="5 6" key="1">
    <citation type="submission" date="2017-11" db="EMBL/GenBank/DDBJ databases">
        <authorList>
            <person name="Kracher B."/>
        </authorList>
    </citation>
    <scope>NUCLEOTIDE SEQUENCE [LARGE SCALE GENOMIC DNA]</scope>
    <source>
        <strain evidence="5 6">RACE1</strain>
    </source>
</reference>
<dbReference type="PANTHER" id="PTHR12532">
    <property type="entry name" value="TRANSLATIONAL ACTIVATOR OF CYTOCHROME C OXIDASE 1"/>
    <property type="match status" value="1"/>
</dbReference>
<name>A0A383UN47_BLUHO</name>
<dbReference type="EMBL" id="UNSH01000041">
    <property type="protein sequence ID" value="SZF01723.1"/>
    <property type="molecule type" value="Genomic_DNA"/>
</dbReference>
<evidence type="ECO:0000313" key="5">
    <source>
        <dbReference type="EMBL" id="SZF01723.1"/>
    </source>
</evidence>
<proteinExistence type="inferred from homology"/>
<feature type="domain" description="TACO1/YebC-like second and third" evidence="3">
    <location>
        <begin position="135"/>
        <end position="295"/>
    </location>
</feature>
<dbReference type="InterPro" id="IPR029072">
    <property type="entry name" value="YebC-like"/>
</dbReference>
<dbReference type="FunFam" id="1.10.10.200:FF:000002">
    <property type="entry name" value="Probable transcriptional regulatory protein CLM62_37755"/>
    <property type="match status" value="1"/>
</dbReference>
<dbReference type="VEuPathDB" id="FungiDB:BLGHR1_12493"/>
<evidence type="ECO:0000259" key="3">
    <source>
        <dbReference type="Pfam" id="PF01709"/>
    </source>
</evidence>
<protein>
    <submittedName>
        <fullName evidence="5">Uncharacterized protein</fullName>
    </submittedName>
</protein>
<feature type="domain" description="TACO1/YebC-like N-terminal" evidence="4">
    <location>
        <begin position="56"/>
        <end position="126"/>
    </location>
</feature>
<dbReference type="InterPro" id="IPR026564">
    <property type="entry name" value="Transcrip_reg_TACO1-like_dom3"/>
</dbReference>
<dbReference type="SUPFAM" id="SSF75625">
    <property type="entry name" value="YebC-like"/>
    <property type="match status" value="1"/>
</dbReference>
<dbReference type="InterPro" id="IPR017856">
    <property type="entry name" value="Integrase-like_N"/>
</dbReference>
<dbReference type="Gene3D" id="1.10.10.200">
    <property type="match status" value="1"/>
</dbReference>
<evidence type="ECO:0000256" key="1">
    <source>
        <dbReference type="ARBA" id="ARBA00004173"/>
    </source>
</evidence>
<organism evidence="5 6">
    <name type="scientific">Blumeria hordei</name>
    <name type="common">Barley powdery mildew</name>
    <name type="synonym">Blumeria graminis f. sp. hordei</name>
    <dbReference type="NCBI Taxonomy" id="2867405"/>
    <lineage>
        <taxon>Eukaryota</taxon>
        <taxon>Fungi</taxon>
        <taxon>Dikarya</taxon>
        <taxon>Ascomycota</taxon>
        <taxon>Pezizomycotina</taxon>
        <taxon>Leotiomycetes</taxon>
        <taxon>Erysiphales</taxon>
        <taxon>Erysiphaceae</taxon>
        <taxon>Blumeria</taxon>
    </lineage>
</organism>
<evidence type="ECO:0000259" key="4">
    <source>
        <dbReference type="Pfam" id="PF20772"/>
    </source>
</evidence>
<accession>A0A383UN47</accession>
<dbReference type="GO" id="GO:0005739">
    <property type="term" value="C:mitochondrion"/>
    <property type="evidence" value="ECO:0007669"/>
    <property type="project" value="UniProtKB-SubCell"/>
</dbReference>
<dbReference type="Pfam" id="PF20772">
    <property type="entry name" value="TACO1_YebC_N"/>
    <property type="match status" value="1"/>
</dbReference>
<dbReference type="AlphaFoldDB" id="A0A383UN47"/>
<gene>
    <name evidence="5" type="ORF">BLGHR1_12493</name>
</gene>
<dbReference type="Proteomes" id="UP000275772">
    <property type="component" value="Unassembled WGS sequence"/>
</dbReference>
<dbReference type="Gene3D" id="3.30.70.980">
    <property type="match status" value="2"/>
</dbReference>
<sequence length="314" mass="34437">MITPINLPYNTSSLDLLTSLIAMRPKKLNLSIKLTTPTRIQFPAFSTGLSLPSGHNRWSKIKHDKGAADAKKNRLRSSLAHELALASRLYGPDPAMNPRLATLVANAKKVGFPKASLEVAIARGQGISVTGTTLESLTIEAIMPPMIALIIDCETDNKAKALMDIRFKIKSYGGTATSTNYLFQKKGRIIFENKEEALGVDDVLDHAIEAGAEDVEVDDNQNIVIWTDPCQTISTAKDLQKTLALKLRSSDIIWDANKDTLVPLNNIDIMRLNSLSDLVEDLQKVNDVQGVYANVTQGNLSDERWTELKGNLNA</sequence>
<dbReference type="Pfam" id="PF01709">
    <property type="entry name" value="Transcrip_reg"/>
    <property type="match status" value="1"/>
</dbReference>
<comment type="similarity">
    <text evidence="2">Belongs to the TACO1 family.</text>
</comment>